<name>A0A2P2P486_RHIMU</name>
<proteinExistence type="predicted"/>
<dbReference type="EMBL" id="GGEC01068957">
    <property type="protein sequence ID" value="MBX49441.1"/>
    <property type="molecule type" value="Transcribed_RNA"/>
</dbReference>
<accession>A0A2P2P486</accession>
<protein>
    <submittedName>
        <fullName evidence="1">Uncharacterized protein</fullName>
    </submittedName>
</protein>
<organism evidence="1">
    <name type="scientific">Rhizophora mucronata</name>
    <name type="common">Asiatic mangrove</name>
    <dbReference type="NCBI Taxonomy" id="61149"/>
    <lineage>
        <taxon>Eukaryota</taxon>
        <taxon>Viridiplantae</taxon>
        <taxon>Streptophyta</taxon>
        <taxon>Embryophyta</taxon>
        <taxon>Tracheophyta</taxon>
        <taxon>Spermatophyta</taxon>
        <taxon>Magnoliopsida</taxon>
        <taxon>eudicotyledons</taxon>
        <taxon>Gunneridae</taxon>
        <taxon>Pentapetalae</taxon>
        <taxon>rosids</taxon>
        <taxon>fabids</taxon>
        <taxon>Malpighiales</taxon>
        <taxon>Rhizophoraceae</taxon>
        <taxon>Rhizophora</taxon>
    </lineage>
</organism>
<evidence type="ECO:0000313" key="1">
    <source>
        <dbReference type="EMBL" id="MBX49441.1"/>
    </source>
</evidence>
<reference evidence="1" key="1">
    <citation type="submission" date="2018-02" db="EMBL/GenBank/DDBJ databases">
        <title>Rhizophora mucronata_Transcriptome.</title>
        <authorList>
            <person name="Meera S.P."/>
            <person name="Sreeshan A."/>
            <person name="Augustine A."/>
        </authorList>
    </citation>
    <scope>NUCLEOTIDE SEQUENCE</scope>
    <source>
        <tissue evidence="1">Leaf</tissue>
    </source>
</reference>
<dbReference type="AlphaFoldDB" id="A0A2P2P486"/>
<sequence length="53" mass="6647">MDFLLFWMPNFLKYFKMKICKHFVRLRNLLKNMERLTSIYFLSCVPKFSLTRH</sequence>